<dbReference type="InterPro" id="IPR011012">
    <property type="entry name" value="Longin-like_dom_sf"/>
</dbReference>
<dbReference type="GO" id="GO:0005783">
    <property type="term" value="C:endoplasmic reticulum"/>
    <property type="evidence" value="ECO:0007669"/>
    <property type="project" value="UniProtKB-SubCell"/>
</dbReference>
<feature type="compositionally biased region" description="Low complexity" evidence="8">
    <location>
        <begin position="121"/>
        <end position="131"/>
    </location>
</feature>
<dbReference type="SUPFAM" id="SSF64356">
    <property type="entry name" value="SNARE-like"/>
    <property type="match status" value="1"/>
</dbReference>
<evidence type="ECO:0000256" key="1">
    <source>
        <dbReference type="ARBA" id="ARBA00004222"/>
    </source>
</evidence>
<evidence type="ECO:0000256" key="8">
    <source>
        <dbReference type="SAM" id="MobiDB-lite"/>
    </source>
</evidence>
<dbReference type="Pfam" id="PF04099">
    <property type="entry name" value="Sybindin"/>
    <property type="match status" value="1"/>
</dbReference>
<proteinExistence type="inferred from homology"/>
<comment type="subcellular location">
    <subcellularLocation>
        <location evidence="2">Endoplasmic reticulum</location>
    </subcellularLocation>
    <subcellularLocation>
        <location evidence="1">Golgi apparatus</location>
        <location evidence="1">cis-Golgi network</location>
    </subcellularLocation>
</comment>
<comment type="similarity">
    <text evidence="7">Belongs to the TRAPP small subunits family. BET5 subfamily.</text>
</comment>
<evidence type="ECO:0000256" key="3">
    <source>
        <dbReference type="ARBA" id="ARBA00022448"/>
    </source>
</evidence>
<evidence type="ECO:0000256" key="6">
    <source>
        <dbReference type="ARBA" id="ARBA00023034"/>
    </source>
</evidence>
<dbReference type="GO" id="GO:0005794">
    <property type="term" value="C:Golgi apparatus"/>
    <property type="evidence" value="ECO:0007669"/>
    <property type="project" value="UniProtKB-SubCell"/>
</dbReference>
<dbReference type="OrthoDB" id="3364529at2759"/>
<dbReference type="Proteomes" id="UP000245609">
    <property type="component" value="Unassembled WGS sequence"/>
</dbReference>
<evidence type="ECO:0000256" key="2">
    <source>
        <dbReference type="ARBA" id="ARBA00004240"/>
    </source>
</evidence>
<evidence type="ECO:0008006" key="11">
    <source>
        <dbReference type="Google" id="ProtNLM"/>
    </source>
</evidence>
<dbReference type="GO" id="GO:0030008">
    <property type="term" value="C:TRAPP complex"/>
    <property type="evidence" value="ECO:0007669"/>
    <property type="project" value="InterPro"/>
</dbReference>
<dbReference type="PANTHER" id="PTHR23249:SF16">
    <property type="entry name" value="TRAFFICKING PROTEIN PARTICLE COMPLEX SUBUNIT 1"/>
    <property type="match status" value="1"/>
</dbReference>
<keyword evidence="6" id="KW-0333">Golgi apparatus</keyword>
<dbReference type="GO" id="GO:0006888">
    <property type="term" value="P:endoplasmic reticulum to Golgi vesicle-mediated transport"/>
    <property type="evidence" value="ECO:0007669"/>
    <property type="project" value="TreeGrafter"/>
</dbReference>
<evidence type="ECO:0000256" key="5">
    <source>
        <dbReference type="ARBA" id="ARBA00022892"/>
    </source>
</evidence>
<feature type="region of interest" description="Disordered" evidence="8">
    <location>
        <begin position="25"/>
        <end position="77"/>
    </location>
</feature>
<dbReference type="EMBL" id="MBFS01000613">
    <property type="protein sequence ID" value="PVV02104.1"/>
    <property type="molecule type" value="Genomic_DNA"/>
</dbReference>
<dbReference type="PANTHER" id="PTHR23249">
    <property type="entry name" value="TRAFFICKING PROTEIN PARTICLE COMPLEX SUBUNIT"/>
    <property type="match status" value="1"/>
</dbReference>
<dbReference type="STRING" id="133381.A0A2T9ZBX8"/>
<gene>
    <name evidence="9" type="ORF">BB560_003453</name>
</gene>
<name>A0A2T9ZBX8_9FUNG</name>
<organism evidence="9 10">
    <name type="scientific">Smittium megazygosporum</name>
    <dbReference type="NCBI Taxonomy" id="133381"/>
    <lineage>
        <taxon>Eukaryota</taxon>
        <taxon>Fungi</taxon>
        <taxon>Fungi incertae sedis</taxon>
        <taxon>Zoopagomycota</taxon>
        <taxon>Kickxellomycotina</taxon>
        <taxon>Harpellomycetes</taxon>
        <taxon>Harpellales</taxon>
        <taxon>Legeriomycetaceae</taxon>
        <taxon>Smittium</taxon>
    </lineage>
</organism>
<keyword evidence="4" id="KW-0256">Endoplasmic reticulum</keyword>
<keyword evidence="5" id="KW-0931">ER-Golgi transport</keyword>
<accession>A0A2T9ZBX8</accession>
<dbReference type="InterPro" id="IPR007233">
    <property type="entry name" value="TRAPPC"/>
</dbReference>
<keyword evidence="10" id="KW-1185">Reference proteome</keyword>
<dbReference type="Gene3D" id="3.30.450.70">
    <property type="match status" value="2"/>
</dbReference>
<protein>
    <recommendedName>
        <fullName evidence="11">Trafficking protein particle complex subunit</fullName>
    </recommendedName>
</protein>
<sequence>MIYNLYFYNRYCECIFYAEWDVPPQSNSTGKPEPREKQSATPVKSEAERKSSTSFSLSRKTNSIDQPSAPVSVRSSRLDSVSKNSSYSVSRALHRRTLYRASGVPASPISSLSKPENRPPSRSLISSSAHKSSIASERSAIQSSTAFEPYEKSQNDFFSFIDAWKLDHSSSDDPLLEESKLVYGAVFSIRNIINKLRGFDGPTGKNLGQFYSYKTKNYKCHYFESLSGIKIVINTDPNASSLQNALQYIYSRIYVEHIVKNPMSDLKSRNQRFESNDSFKSELNSYVQSLPMFAS</sequence>
<evidence type="ECO:0000256" key="7">
    <source>
        <dbReference type="ARBA" id="ARBA00038167"/>
    </source>
</evidence>
<evidence type="ECO:0000313" key="9">
    <source>
        <dbReference type="EMBL" id="PVV02104.1"/>
    </source>
</evidence>
<dbReference type="AlphaFoldDB" id="A0A2T9ZBX8"/>
<feature type="compositionally biased region" description="Polar residues" evidence="8">
    <location>
        <begin position="52"/>
        <end position="66"/>
    </location>
</feature>
<evidence type="ECO:0000256" key="4">
    <source>
        <dbReference type="ARBA" id="ARBA00022824"/>
    </source>
</evidence>
<evidence type="ECO:0000313" key="10">
    <source>
        <dbReference type="Proteomes" id="UP000245609"/>
    </source>
</evidence>
<keyword evidence="3" id="KW-0813">Transport</keyword>
<comment type="caution">
    <text evidence="9">The sequence shown here is derived from an EMBL/GenBank/DDBJ whole genome shotgun (WGS) entry which is preliminary data.</text>
</comment>
<dbReference type="SMART" id="SM01399">
    <property type="entry name" value="Sybindin"/>
    <property type="match status" value="1"/>
</dbReference>
<reference evidence="9 10" key="1">
    <citation type="journal article" date="2018" name="MBio">
        <title>Comparative Genomics Reveals the Core Gene Toolbox for the Fungus-Insect Symbiosis.</title>
        <authorList>
            <person name="Wang Y."/>
            <person name="Stata M."/>
            <person name="Wang W."/>
            <person name="Stajich J.E."/>
            <person name="White M.M."/>
            <person name="Moncalvo J.M."/>
        </authorList>
    </citation>
    <scope>NUCLEOTIDE SEQUENCE [LARGE SCALE GENOMIC DNA]</scope>
    <source>
        <strain evidence="9 10">SC-DP-2</strain>
    </source>
</reference>
<feature type="region of interest" description="Disordered" evidence="8">
    <location>
        <begin position="105"/>
        <end position="131"/>
    </location>
</feature>